<keyword evidence="3" id="KW-1185">Reference proteome</keyword>
<name>A0A165GYC7_EXIGL</name>
<evidence type="ECO:0000313" key="3">
    <source>
        <dbReference type="Proteomes" id="UP000077266"/>
    </source>
</evidence>
<dbReference type="Proteomes" id="UP000077266">
    <property type="component" value="Unassembled WGS sequence"/>
</dbReference>
<protein>
    <recommendedName>
        <fullName evidence="1">Ubiquitin 3 binding protein But2 C-terminal domain-containing protein</fullName>
    </recommendedName>
</protein>
<gene>
    <name evidence="2" type="ORF">EXIGLDRAFT_719631</name>
</gene>
<accession>A0A165GYC7</accession>
<evidence type="ECO:0000313" key="2">
    <source>
        <dbReference type="EMBL" id="KZV91176.1"/>
    </source>
</evidence>
<sequence>MILQFRVIDHKMERCAVVADIPTEAQIRARDRDNNIDLDGDTAVQVYRLDTQRTLKRREISYASKPPRGELVGDFRMSMGALNGTVEFDCKERSLQTFEVVCPAAPCRINFWQNREKPIMGNSWLCLPSSKPELMQRAAFYLRQTHSLVDRTKEM</sequence>
<dbReference type="AlphaFoldDB" id="A0A165GYC7"/>
<dbReference type="OrthoDB" id="61113at2759"/>
<proteinExistence type="predicted"/>
<evidence type="ECO:0000259" key="1">
    <source>
        <dbReference type="Pfam" id="PF09792"/>
    </source>
</evidence>
<reference evidence="2 3" key="1">
    <citation type="journal article" date="2016" name="Mol. Biol. Evol.">
        <title>Comparative Genomics of Early-Diverging Mushroom-Forming Fungi Provides Insights into the Origins of Lignocellulose Decay Capabilities.</title>
        <authorList>
            <person name="Nagy L.G."/>
            <person name="Riley R."/>
            <person name="Tritt A."/>
            <person name="Adam C."/>
            <person name="Daum C."/>
            <person name="Floudas D."/>
            <person name="Sun H."/>
            <person name="Yadav J.S."/>
            <person name="Pangilinan J."/>
            <person name="Larsson K.H."/>
            <person name="Matsuura K."/>
            <person name="Barry K."/>
            <person name="Labutti K."/>
            <person name="Kuo R."/>
            <person name="Ohm R.A."/>
            <person name="Bhattacharya S.S."/>
            <person name="Shirouzu T."/>
            <person name="Yoshinaga Y."/>
            <person name="Martin F.M."/>
            <person name="Grigoriev I.V."/>
            <person name="Hibbett D.S."/>
        </authorList>
    </citation>
    <scope>NUCLEOTIDE SEQUENCE [LARGE SCALE GENOMIC DNA]</scope>
    <source>
        <strain evidence="2 3">HHB12029</strain>
    </source>
</reference>
<feature type="domain" description="Ubiquitin 3 binding protein But2 C-terminal" evidence="1">
    <location>
        <begin position="2"/>
        <end position="114"/>
    </location>
</feature>
<organism evidence="2 3">
    <name type="scientific">Exidia glandulosa HHB12029</name>
    <dbReference type="NCBI Taxonomy" id="1314781"/>
    <lineage>
        <taxon>Eukaryota</taxon>
        <taxon>Fungi</taxon>
        <taxon>Dikarya</taxon>
        <taxon>Basidiomycota</taxon>
        <taxon>Agaricomycotina</taxon>
        <taxon>Agaricomycetes</taxon>
        <taxon>Auriculariales</taxon>
        <taxon>Exidiaceae</taxon>
        <taxon>Exidia</taxon>
    </lineage>
</organism>
<dbReference type="EMBL" id="KV426033">
    <property type="protein sequence ID" value="KZV91176.1"/>
    <property type="molecule type" value="Genomic_DNA"/>
</dbReference>
<dbReference type="InParanoid" id="A0A165GYC7"/>
<dbReference type="Pfam" id="PF09792">
    <property type="entry name" value="But2"/>
    <property type="match status" value="1"/>
</dbReference>
<dbReference type="InterPro" id="IPR018620">
    <property type="entry name" value="Ubiquitin3-bd_protein_But2_C"/>
</dbReference>